<reference evidence="1" key="1">
    <citation type="submission" date="2006-10" db="EMBL/GenBank/DDBJ databases">
        <authorList>
            <person name="Amadeo P."/>
            <person name="Zhao Q."/>
            <person name="Wortman J."/>
            <person name="Fraser-Liggett C."/>
            <person name="Carlton J."/>
        </authorList>
    </citation>
    <scope>NUCLEOTIDE SEQUENCE</scope>
    <source>
        <strain evidence="1">G3</strain>
    </source>
</reference>
<proteinExistence type="predicted"/>
<dbReference type="VEuPathDB" id="TrichDB:TVAG_355850"/>
<protein>
    <submittedName>
        <fullName evidence="1">Uncharacterized protein</fullName>
    </submittedName>
</protein>
<dbReference type="InParanoid" id="A2G0J3"/>
<name>A2G0J3_TRIV3</name>
<evidence type="ECO:0000313" key="1">
    <source>
        <dbReference type="EMBL" id="EAX89331.1"/>
    </source>
</evidence>
<dbReference type="VEuPathDB" id="TrichDB:TVAGG3_0056890"/>
<reference evidence="1" key="2">
    <citation type="journal article" date="2007" name="Science">
        <title>Draft genome sequence of the sexually transmitted pathogen Trichomonas vaginalis.</title>
        <authorList>
            <person name="Carlton J.M."/>
            <person name="Hirt R.P."/>
            <person name="Silva J.C."/>
            <person name="Delcher A.L."/>
            <person name="Schatz M."/>
            <person name="Zhao Q."/>
            <person name="Wortman J.R."/>
            <person name="Bidwell S.L."/>
            <person name="Alsmark U.C.M."/>
            <person name="Besteiro S."/>
            <person name="Sicheritz-Ponten T."/>
            <person name="Noel C.J."/>
            <person name="Dacks J.B."/>
            <person name="Foster P.G."/>
            <person name="Simillion C."/>
            <person name="Van de Peer Y."/>
            <person name="Miranda-Saavedra D."/>
            <person name="Barton G.J."/>
            <person name="Westrop G.D."/>
            <person name="Mueller S."/>
            <person name="Dessi D."/>
            <person name="Fiori P.L."/>
            <person name="Ren Q."/>
            <person name="Paulsen I."/>
            <person name="Zhang H."/>
            <person name="Bastida-Corcuera F.D."/>
            <person name="Simoes-Barbosa A."/>
            <person name="Brown M.T."/>
            <person name="Hayes R.D."/>
            <person name="Mukherjee M."/>
            <person name="Okumura C.Y."/>
            <person name="Schneider R."/>
            <person name="Smith A.J."/>
            <person name="Vanacova S."/>
            <person name="Villalvazo M."/>
            <person name="Haas B.J."/>
            <person name="Pertea M."/>
            <person name="Feldblyum T.V."/>
            <person name="Utterback T.R."/>
            <person name="Shu C.L."/>
            <person name="Osoegawa K."/>
            <person name="de Jong P.J."/>
            <person name="Hrdy I."/>
            <person name="Horvathova L."/>
            <person name="Zubacova Z."/>
            <person name="Dolezal P."/>
            <person name="Malik S.B."/>
            <person name="Logsdon J.M. Jr."/>
            <person name="Henze K."/>
            <person name="Gupta A."/>
            <person name="Wang C.C."/>
            <person name="Dunne R.L."/>
            <person name="Upcroft J.A."/>
            <person name="Upcroft P."/>
            <person name="White O."/>
            <person name="Salzberg S.L."/>
            <person name="Tang P."/>
            <person name="Chiu C.-H."/>
            <person name="Lee Y.-S."/>
            <person name="Embley T.M."/>
            <person name="Coombs G.H."/>
            <person name="Mottram J.C."/>
            <person name="Tachezy J."/>
            <person name="Fraser-Liggett C.M."/>
            <person name="Johnson P.J."/>
        </authorList>
    </citation>
    <scope>NUCLEOTIDE SEQUENCE [LARGE SCALE GENOMIC DNA]</scope>
    <source>
        <strain evidence="1">G3</strain>
    </source>
</reference>
<dbReference type="AlphaFoldDB" id="A2G0J3"/>
<accession>A2G0J3</accession>
<gene>
    <name evidence="1" type="ORF">TVAG_355850</name>
</gene>
<organism evidence="1 2">
    <name type="scientific">Trichomonas vaginalis (strain ATCC PRA-98 / G3)</name>
    <dbReference type="NCBI Taxonomy" id="412133"/>
    <lineage>
        <taxon>Eukaryota</taxon>
        <taxon>Metamonada</taxon>
        <taxon>Parabasalia</taxon>
        <taxon>Trichomonadida</taxon>
        <taxon>Trichomonadidae</taxon>
        <taxon>Trichomonas</taxon>
    </lineage>
</organism>
<keyword evidence="2" id="KW-1185">Reference proteome</keyword>
<dbReference type="RefSeq" id="XP_001302261.1">
    <property type="nucleotide sequence ID" value="XM_001302260.1"/>
</dbReference>
<dbReference type="Proteomes" id="UP000001542">
    <property type="component" value="Unassembled WGS sequence"/>
</dbReference>
<sequence>MINPIPWKCPPKFVGLYGMTNSKYYKILECIKNLDDTKNLENTNFFCNEISSKINYENLIDEISDQEPSTIQVFAELILQKIEYVIPNIQNGAMMSIIESKALNSVSKFTESLKIGFLLFKISKIDTISDIVNIANEATKYIINSETSISIQFCKSFFRKLYSILDNDKTLHNEKISVVSRNYVILVRYTNTLISKIIKEKPQIFADDELNGILWSFLERLDLIAPSPFFFVDHPENCTLTAAITLSIIIGEIIASIETGEDFAKTIIAFHSYCPVQTRDCLWYYAQEHSQIVYDEIENSQSLIDIFCENRIDVDLFNTPFFIKSVQGEAKSFYEFPDPDVMERLLVRRIDYERVISFGLVNDSLLVNEDIIFAILTEGIAGIKIDMGNMNINGMLLKFETVLNCVELISRYSGYNEKNVQKFVQIVDLYLISPLYNPNSNAVTYPEARIRKLLDYHVQLMKQSPNIFIYYAFTNQNHLSSVFFISYLYENLHPEDSLNIVKLFVTANMKQAWISLHLSTEMAKNVASFSKDSRFCFVILRCLVDAFLMNADDLASGCYILRLFSKLVSCKEFSEEFNSNKMFLALLDATKEYNHEEYNYLVRKIKKRFF</sequence>
<dbReference type="EMBL" id="DS114210">
    <property type="protein sequence ID" value="EAX89331.1"/>
    <property type="molecule type" value="Genomic_DNA"/>
</dbReference>
<evidence type="ECO:0000313" key="2">
    <source>
        <dbReference type="Proteomes" id="UP000001542"/>
    </source>
</evidence>
<dbReference type="KEGG" id="tva:4747001"/>